<protein>
    <recommendedName>
        <fullName evidence="10">Cobalamin import system permease protein BtuC</fullName>
    </recommendedName>
</protein>
<feature type="transmembrane region" description="Helical" evidence="11">
    <location>
        <begin position="186"/>
        <end position="209"/>
    </location>
</feature>
<evidence type="ECO:0000256" key="6">
    <source>
        <dbReference type="ARBA" id="ARBA00022989"/>
    </source>
</evidence>
<proteinExistence type="inferred from homology"/>
<reference evidence="13" key="1">
    <citation type="submission" date="2016-10" db="EMBL/GenBank/DDBJ databases">
        <authorList>
            <person name="Varghese N."/>
            <person name="Submissions S."/>
        </authorList>
    </citation>
    <scope>NUCLEOTIDE SEQUENCE [LARGE SCALE GENOMIC DNA]</scope>
    <source>
        <strain evidence="13">IBRC-M 10760</strain>
    </source>
</reference>
<feature type="transmembrane region" description="Helical" evidence="11">
    <location>
        <begin position="221"/>
        <end position="243"/>
    </location>
</feature>
<evidence type="ECO:0000256" key="10">
    <source>
        <dbReference type="ARBA" id="ARBA00071366"/>
    </source>
</evidence>
<dbReference type="RefSeq" id="WP_092689887.1">
    <property type="nucleotide sequence ID" value="NZ_FNBK01000004.1"/>
</dbReference>
<feature type="transmembrane region" description="Helical" evidence="11">
    <location>
        <begin position="151"/>
        <end position="180"/>
    </location>
</feature>
<feature type="transmembrane region" description="Helical" evidence="11">
    <location>
        <begin position="119"/>
        <end position="139"/>
    </location>
</feature>
<keyword evidence="6 11" id="KW-1133">Transmembrane helix</keyword>
<evidence type="ECO:0000313" key="13">
    <source>
        <dbReference type="Proteomes" id="UP000199076"/>
    </source>
</evidence>
<dbReference type="PANTHER" id="PTHR30472">
    <property type="entry name" value="FERRIC ENTEROBACTIN TRANSPORT SYSTEM PERMEASE PROTEIN"/>
    <property type="match status" value="1"/>
</dbReference>
<evidence type="ECO:0000256" key="7">
    <source>
        <dbReference type="ARBA" id="ARBA00023136"/>
    </source>
</evidence>
<feature type="transmembrane region" description="Helical" evidence="11">
    <location>
        <begin position="379"/>
        <end position="399"/>
    </location>
</feature>
<dbReference type="InterPro" id="IPR000522">
    <property type="entry name" value="ABC_transptr_permease_BtuC"/>
</dbReference>
<evidence type="ECO:0000256" key="4">
    <source>
        <dbReference type="ARBA" id="ARBA00022475"/>
    </source>
</evidence>
<dbReference type="CDD" id="cd06550">
    <property type="entry name" value="TM_ABC_iron-siderophores_like"/>
    <property type="match status" value="1"/>
</dbReference>
<dbReference type="OrthoDB" id="27848at2157"/>
<comment type="subunit">
    <text evidence="9">The complex is composed of two ATP-binding proteins (BtuD), two transmembrane proteins (BtuC) and a solute-binding protein (BtuF).</text>
</comment>
<dbReference type="FunFam" id="1.10.3470.10:FF:000001">
    <property type="entry name" value="Vitamin B12 ABC transporter permease BtuC"/>
    <property type="match status" value="1"/>
</dbReference>
<evidence type="ECO:0000256" key="1">
    <source>
        <dbReference type="ARBA" id="ARBA00004651"/>
    </source>
</evidence>
<evidence type="ECO:0000256" key="5">
    <source>
        <dbReference type="ARBA" id="ARBA00022692"/>
    </source>
</evidence>
<evidence type="ECO:0000256" key="11">
    <source>
        <dbReference type="SAM" id="Phobius"/>
    </source>
</evidence>
<feature type="transmembrane region" description="Helical" evidence="11">
    <location>
        <begin position="46"/>
        <end position="65"/>
    </location>
</feature>
<keyword evidence="13" id="KW-1185">Reference proteome</keyword>
<evidence type="ECO:0000313" key="12">
    <source>
        <dbReference type="EMBL" id="SDF20331.1"/>
    </source>
</evidence>
<dbReference type="STRING" id="660518.SAMN05216218_104216"/>
<dbReference type="EMBL" id="FNBK01000004">
    <property type="protein sequence ID" value="SDF20331.1"/>
    <property type="molecule type" value="Genomic_DNA"/>
</dbReference>
<feature type="transmembrane region" description="Helical" evidence="11">
    <location>
        <begin position="315"/>
        <end position="341"/>
    </location>
</feature>
<dbReference type="AlphaFoldDB" id="A0A1G7J626"/>
<evidence type="ECO:0000256" key="2">
    <source>
        <dbReference type="ARBA" id="ARBA00007935"/>
    </source>
</evidence>
<keyword evidence="5 11" id="KW-0812">Transmembrane</keyword>
<dbReference type="GO" id="GO:0022857">
    <property type="term" value="F:transmembrane transporter activity"/>
    <property type="evidence" value="ECO:0007669"/>
    <property type="project" value="InterPro"/>
</dbReference>
<dbReference type="PANTHER" id="PTHR30472:SF25">
    <property type="entry name" value="ABC TRANSPORTER PERMEASE PROTEIN MJ0876-RELATED"/>
    <property type="match status" value="1"/>
</dbReference>
<dbReference type="Gene3D" id="1.10.3470.10">
    <property type="entry name" value="ABC transporter involved in vitamin B12 uptake, BtuC"/>
    <property type="match status" value="1"/>
</dbReference>
<keyword evidence="4" id="KW-1003">Cell membrane</keyword>
<dbReference type="Pfam" id="PF01032">
    <property type="entry name" value="FecCD"/>
    <property type="match status" value="1"/>
</dbReference>
<dbReference type="SUPFAM" id="SSF81345">
    <property type="entry name" value="ABC transporter involved in vitamin B12 uptake, BtuC"/>
    <property type="match status" value="1"/>
</dbReference>
<feature type="transmembrane region" description="Helical" evidence="11">
    <location>
        <begin position="271"/>
        <end position="294"/>
    </location>
</feature>
<dbReference type="InterPro" id="IPR037294">
    <property type="entry name" value="ABC_BtuC-like"/>
</dbReference>
<organism evidence="12 13">
    <name type="scientific">Halorientalis regularis</name>
    <dbReference type="NCBI Taxonomy" id="660518"/>
    <lineage>
        <taxon>Archaea</taxon>
        <taxon>Methanobacteriati</taxon>
        <taxon>Methanobacteriota</taxon>
        <taxon>Stenosarchaea group</taxon>
        <taxon>Halobacteria</taxon>
        <taxon>Halobacteriales</taxon>
        <taxon>Haloarculaceae</taxon>
        <taxon>Halorientalis</taxon>
    </lineage>
</organism>
<name>A0A1G7J626_9EURY</name>
<dbReference type="Proteomes" id="UP000199076">
    <property type="component" value="Unassembled WGS sequence"/>
</dbReference>
<dbReference type="GO" id="GO:0005886">
    <property type="term" value="C:plasma membrane"/>
    <property type="evidence" value="ECO:0007669"/>
    <property type="project" value="UniProtKB-SubCell"/>
</dbReference>
<comment type="subcellular location">
    <subcellularLocation>
        <location evidence="1">Cell membrane</location>
        <topology evidence="1">Multi-pass membrane protein</topology>
    </subcellularLocation>
</comment>
<sequence length="408" mass="42784">MTEDERASEDGTRSLTERLTPWRARETGANAGLTGRLVRRFAWLDASLLALIFGSTAIVVGAGLVQVSLGAYEMTIGQAWAAVVNPNVLFDPQAWDAFLLGEAVPEMRTESLIVWNIRLPRVLVAVLVGMNLAVSGAVFQAVTRNELASPFILGVSSGAGLAILLTLVAFAGVTLVVPLVVTEITLGLSALLPVIAAVGGIAAFLLVYAIAWKNGTSPVRLVLAGVIVSTVFGSLQTAMFFFADNIGVVQSAIQWTTGSLTGVDWEQVRIAIPWTVFGLALAIASARQLNVLLLGESTAKSLGMRVERMRFGLSAVAVLLAAASIAVAGIVSFVGLIVPHVVRNVVGSDYRKLLIGCLFAGPALLVAADVGARLALSPAQIPVGIVTGLVGGPYFLYLMRRQESLGEI</sequence>
<keyword evidence="7 11" id="KW-0472">Membrane</keyword>
<keyword evidence="3" id="KW-0813">Transport</keyword>
<gene>
    <name evidence="12" type="ORF">SAMN05216218_104216</name>
</gene>
<evidence type="ECO:0000256" key="3">
    <source>
        <dbReference type="ARBA" id="ARBA00022448"/>
    </source>
</evidence>
<comment type="similarity">
    <text evidence="2">Belongs to the binding-protein-dependent transport system permease family. FecCD subfamily.</text>
</comment>
<evidence type="ECO:0000256" key="9">
    <source>
        <dbReference type="ARBA" id="ARBA00064420"/>
    </source>
</evidence>
<evidence type="ECO:0000256" key="8">
    <source>
        <dbReference type="ARBA" id="ARBA00053891"/>
    </source>
</evidence>
<accession>A0A1G7J626</accession>
<comment type="function">
    <text evidence="8">Required for corrinoid utilization. Probably part of the ABC transporter complex BtuCDF involved in cobalamin (vitamin B12) import. Probably involved in the translocation of the substrate across the membrane.</text>
</comment>